<reference evidence="2 3" key="1">
    <citation type="submission" date="2015-07" db="EMBL/GenBank/DDBJ databases">
        <title>Comparative genomics of the Sigatoka disease complex on banana suggests a link between parallel evolutionary changes in Pseudocercospora fijiensis and Pseudocercospora eumusae and increased virulence on the banana host.</title>
        <authorList>
            <person name="Chang T.-C."/>
            <person name="Salvucci A."/>
            <person name="Crous P.W."/>
            <person name="Stergiopoulos I."/>
        </authorList>
    </citation>
    <scope>NUCLEOTIDE SEQUENCE [LARGE SCALE GENOMIC DNA]</scope>
    <source>
        <strain evidence="2 3">CBS 114824</strain>
    </source>
</reference>
<feature type="coiled-coil region" evidence="1">
    <location>
        <begin position="267"/>
        <end position="308"/>
    </location>
</feature>
<keyword evidence="1" id="KW-0175">Coiled coil</keyword>
<dbReference type="OrthoDB" id="3642856at2759"/>
<feature type="coiled-coil region" evidence="1">
    <location>
        <begin position="111"/>
        <end position="166"/>
    </location>
</feature>
<keyword evidence="3" id="KW-1185">Reference proteome</keyword>
<evidence type="ECO:0000256" key="1">
    <source>
        <dbReference type="SAM" id="Coils"/>
    </source>
</evidence>
<protein>
    <submittedName>
        <fullName evidence="2">Uncharacterized protein</fullName>
    </submittedName>
</protein>
<gene>
    <name evidence="2" type="ORF">AC578_8528</name>
</gene>
<proteinExistence type="predicted"/>
<name>A0A139HVW4_9PEZI</name>
<organism evidence="2 3">
    <name type="scientific">Pseudocercospora eumusae</name>
    <dbReference type="NCBI Taxonomy" id="321146"/>
    <lineage>
        <taxon>Eukaryota</taxon>
        <taxon>Fungi</taxon>
        <taxon>Dikarya</taxon>
        <taxon>Ascomycota</taxon>
        <taxon>Pezizomycotina</taxon>
        <taxon>Dothideomycetes</taxon>
        <taxon>Dothideomycetidae</taxon>
        <taxon>Mycosphaerellales</taxon>
        <taxon>Mycosphaerellaceae</taxon>
        <taxon>Pseudocercospora</taxon>
    </lineage>
</organism>
<comment type="caution">
    <text evidence="2">The sequence shown here is derived from an EMBL/GenBank/DDBJ whole genome shotgun (WGS) entry which is preliminary data.</text>
</comment>
<evidence type="ECO:0000313" key="2">
    <source>
        <dbReference type="EMBL" id="KXT06598.1"/>
    </source>
</evidence>
<accession>A0A139HVW4</accession>
<dbReference type="EMBL" id="LFZN01000005">
    <property type="protein sequence ID" value="KXT06598.1"/>
    <property type="molecule type" value="Genomic_DNA"/>
</dbReference>
<dbReference type="Proteomes" id="UP000070133">
    <property type="component" value="Unassembled WGS sequence"/>
</dbReference>
<sequence>MQEIAADPTLSFDAHARIAWLEQQNHILFNDGAKQYAEVQRLLIENQQLHANANSALLHCTVLQQMNWTLANDVANLKRRLEHQDGIIASQKTRIDQLVAEKNRLQYSVAGAKASSQLDDARSQLNKANRQVDEYRKLIVGHDQIASALEKKIAELEAAKAKSSNKRSRNLVSLDSDDEFVYPRKKIATKFCYDNKYGGESWTEVSDTEDDASALRMMPKEVAKRLEEIWRHNIYEETRLKPGAFEWLEEWCEDNADRIELQRAKEREENEAELRILAREKVDVEGEITKLKRRLAEQIREKQGIRRKLIVLTDEQRLDSSDGMEVGKKLFLFCKTMGYPQYHFRRGHFEFVRSQTELVRIYHQVMSAMRVLYQDLVEEPKKADKKFKHRNPSPTKWQVLYPPDPDHESEKCPLEEQYASNAKDARMACTALQNLLYSWQHGLLS</sequence>
<dbReference type="AlphaFoldDB" id="A0A139HVW4"/>
<evidence type="ECO:0000313" key="3">
    <source>
        <dbReference type="Proteomes" id="UP000070133"/>
    </source>
</evidence>